<gene>
    <name evidence="1" type="ORF">MLD38_005227</name>
</gene>
<protein>
    <submittedName>
        <fullName evidence="1">Uncharacterized protein</fullName>
    </submittedName>
</protein>
<accession>A0ACB9S8B0</accession>
<reference evidence="2" key="1">
    <citation type="journal article" date="2023" name="Front. Plant Sci.">
        <title>Chromosomal-level genome assembly of Melastoma candidum provides insights into trichome evolution.</title>
        <authorList>
            <person name="Zhong Y."/>
            <person name="Wu W."/>
            <person name="Sun C."/>
            <person name="Zou P."/>
            <person name="Liu Y."/>
            <person name="Dai S."/>
            <person name="Zhou R."/>
        </authorList>
    </citation>
    <scope>NUCLEOTIDE SEQUENCE [LARGE SCALE GENOMIC DNA]</scope>
</reference>
<sequence length="100" mass="11109">MLEFAPGDSRVVAADLGDYAGVCTKEFSRSCGRPWRRCWSLHQRIPAGLRPTLAKMLELAPGGFRRVSAYLDRRRQVHEGRRVGGGTAGRPLVDEGKKRS</sequence>
<evidence type="ECO:0000313" key="2">
    <source>
        <dbReference type="Proteomes" id="UP001057402"/>
    </source>
</evidence>
<dbReference type="Proteomes" id="UP001057402">
    <property type="component" value="Chromosome 2"/>
</dbReference>
<dbReference type="EMBL" id="CM042881">
    <property type="protein sequence ID" value="KAI4387389.1"/>
    <property type="molecule type" value="Genomic_DNA"/>
</dbReference>
<keyword evidence="2" id="KW-1185">Reference proteome</keyword>
<organism evidence="1 2">
    <name type="scientific">Melastoma candidum</name>
    <dbReference type="NCBI Taxonomy" id="119954"/>
    <lineage>
        <taxon>Eukaryota</taxon>
        <taxon>Viridiplantae</taxon>
        <taxon>Streptophyta</taxon>
        <taxon>Embryophyta</taxon>
        <taxon>Tracheophyta</taxon>
        <taxon>Spermatophyta</taxon>
        <taxon>Magnoliopsida</taxon>
        <taxon>eudicotyledons</taxon>
        <taxon>Gunneridae</taxon>
        <taxon>Pentapetalae</taxon>
        <taxon>rosids</taxon>
        <taxon>malvids</taxon>
        <taxon>Myrtales</taxon>
        <taxon>Melastomataceae</taxon>
        <taxon>Melastomatoideae</taxon>
        <taxon>Melastomateae</taxon>
        <taxon>Melastoma</taxon>
    </lineage>
</organism>
<evidence type="ECO:0000313" key="1">
    <source>
        <dbReference type="EMBL" id="KAI4387389.1"/>
    </source>
</evidence>
<comment type="caution">
    <text evidence="1">The sequence shown here is derived from an EMBL/GenBank/DDBJ whole genome shotgun (WGS) entry which is preliminary data.</text>
</comment>
<name>A0ACB9S8B0_9MYRT</name>
<proteinExistence type="predicted"/>